<keyword evidence="2" id="KW-1185">Reference proteome</keyword>
<protein>
    <submittedName>
        <fullName evidence="1">Uncharacterized protein</fullName>
    </submittedName>
</protein>
<gene>
    <name evidence="1" type="ORF">F6X54_26740</name>
</gene>
<proteinExistence type="predicted"/>
<comment type="caution">
    <text evidence="1">The sequence shown here is derived from an EMBL/GenBank/DDBJ whole genome shotgun (WGS) entry which is preliminary data.</text>
</comment>
<accession>A0ABQ6U9Q4</accession>
<sequence>MRDIDCDAAAGDTSAVQRAERDVAAGNGYALYVHTVQNLLASHVRVEVWAGAAASEAIDGGWVGSGVFDLDCPTGLLVVGDEISASLDGIDPSEGPGRYRVAVYHRGRDEARSAHHEAVRAIAPGLNQALSEVQSRHRGVERYLLRLWWQQPLPGTEGDDD</sequence>
<name>A0ABQ6U9Q4_9ACTN</name>
<evidence type="ECO:0000313" key="1">
    <source>
        <dbReference type="EMBL" id="KAB1107441.1"/>
    </source>
</evidence>
<dbReference type="Proteomes" id="UP000471364">
    <property type="component" value="Unassembled WGS sequence"/>
</dbReference>
<dbReference type="RefSeq" id="WP_151015318.1">
    <property type="nucleotide sequence ID" value="NZ_WAAR01000159.1"/>
</dbReference>
<dbReference type="EMBL" id="WAAR01000159">
    <property type="protein sequence ID" value="KAB1107441.1"/>
    <property type="molecule type" value="Genomic_DNA"/>
</dbReference>
<evidence type="ECO:0000313" key="2">
    <source>
        <dbReference type="Proteomes" id="UP000471364"/>
    </source>
</evidence>
<organism evidence="1 2">
    <name type="scientific">Micromonospora aurantiaca</name>
    <name type="common">nom. illeg.</name>
    <dbReference type="NCBI Taxonomy" id="47850"/>
    <lineage>
        <taxon>Bacteria</taxon>
        <taxon>Bacillati</taxon>
        <taxon>Actinomycetota</taxon>
        <taxon>Actinomycetes</taxon>
        <taxon>Micromonosporales</taxon>
        <taxon>Micromonosporaceae</taxon>
        <taxon>Micromonospora</taxon>
    </lineage>
</organism>
<reference evidence="1 2" key="1">
    <citation type="submission" date="2019-09" db="EMBL/GenBank/DDBJ databases">
        <title>High taxonomic diversity of Micromonospora strains isolated from Medicago sativa nodules in different geographical locations.</title>
        <authorList>
            <person name="Martinez-Hidalgo P."/>
            <person name="Flores-Felix J.D."/>
            <person name="Velazquez E."/>
            <person name="Brau L."/>
            <person name="Trujillo M.E."/>
            <person name="Martinez-Molina E."/>
        </authorList>
    </citation>
    <scope>NUCLEOTIDE SEQUENCE [LARGE SCALE GENOMIC DNA]</scope>
    <source>
        <strain evidence="1 2">ALFB5</strain>
    </source>
</reference>